<evidence type="ECO:0000313" key="2">
    <source>
        <dbReference type="EMBL" id="HGE74586.1"/>
    </source>
</evidence>
<comment type="caution">
    <text evidence="2">The sequence shown here is derived from an EMBL/GenBank/DDBJ whole genome shotgun (WGS) entry which is preliminary data.</text>
</comment>
<accession>A0A7V3RDJ4</accession>
<name>A0A7V3RDJ4_9BACT</name>
<protein>
    <submittedName>
        <fullName evidence="2">Uncharacterized protein</fullName>
    </submittedName>
</protein>
<keyword evidence="1" id="KW-1133">Transmembrane helix</keyword>
<proteinExistence type="predicted"/>
<gene>
    <name evidence="2" type="ORF">ENX73_00470</name>
</gene>
<keyword evidence="1" id="KW-0472">Membrane</keyword>
<feature type="transmembrane region" description="Helical" evidence="1">
    <location>
        <begin position="114"/>
        <end position="132"/>
    </location>
</feature>
<keyword evidence="1" id="KW-0812">Transmembrane</keyword>
<evidence type="ECO:0000256" key="1">
    <source>
        <dbReference type="SAM" id="Phobius"/>
    </source>
</evidence>
<sequence>MKDFLIIIMIILSGTIVLATQLDNTSEWDSVIDVDVDMPFYNFLLPVPIMSKIMKNAKAQIIGFRGFNLIQLGYYSKTYFSPLRVNELNAYLNFGTVLLFVPYVDLGIDYVSSSGFYAGIYIPVAFLALNWIRSFFHKKSVPLAGVNFGFYY</sequence>
<dbReference type="EMBL" id="DTPE01000017">
    <property type="protein sequence ID" value="HGE74586.1"/>
    <property type="molecule type" value="Genomic_DNA"/>
</dbReference>
<organism evidence="2">
    <name type="scientific">Mesoaciditoga lauensis</name>
    <dbReference type="NCBI Taxonomy" id="1495039"/>
    <lineage>
        <taxon>Bacteria</taxon>
        <taxon>Thermotogati</taxon>
        <taxon>Thermotogota</taxon>
        <taxon>Thermotogae</taxon>
        <taxon>Mesoaciditogales</taxon>
        <taxon>Mesoaciditogaceae</taxon>
        <taxon>Mesoaciditoga</taxon>
    </lineage>
</organism>
<dbReference type="AlphaFoldDB" id="A0A7V3RDJ4"/>
<reference evidence="2" key="1">
    <citation type="journal article" date="2020" name="mSystems">
        <title>Genome- and Community-Level Interaction Insights into Carbon Utilization and Element Cycling Functions of Hydrothermarchaeota in Hydrothermal Sediment.</title>
        <authorList>
            <person name="Zhou Z."/>
            <person name="Liu Y."/>
            <person name="Xu W."/>
            <person name="Pan J."/>
            <person name="Luo Z.H."/>
            <person name="Li M."/>
        </authorList>
    </citation>
    <scope>NUCLEOTIDE SEQUENCE [LARGE SCALE GENOMIC DNA]</scope>
    <source>
        <strain evidence="2">SpSt-966</strain>
    </source>
</reference>